<keyword evidence="4 9" id="KW-0460">Magnesium</keyword>
<comment type="catalytic activity">
    <reaction evidence="8 9 10">
        <text>2-[(2R,5Z)-2-carboxy-4-methylthiazol-5(2H)-ylidene]ethyl phosphate + 4-amino-2-methyl-5-(diphosphooxymethyl)pyrimidine + 2 H(+) = thiamine phosphate + CO2 + diphosphate</text>
        <dbReference type="Rhea" id="RHEA:47844"/>
        <dbReference type="ChEBI" id="CHEBI:15378"/>
        <dbReference type="ChEBI" id="CHEBI:16526"/>
        <dbReference type="ChEBI" id="CHEBI:33019"/>
        <dbReference type="ChEBI" id="CHEBI:37575"/>
        <dbReference type="ChEBI" id="CHEBI:57841"/>
        <dbReference type="ChEBI" id="CHEBI:62899"/>
        <dbReference type="EC" id="2.5.1.3"/>
    </reaction>
</comment>
<feature type="binding site" evidence="9">
    <location>
        <position position="61"/>
    </location>
    <ligand>
        <name>Mg(2+)</name>
        <dbReference type="ChEBI" id="CHEBI:18420"/>
    </ligand>
</feature>
<dbReference type="HAMAP" id="MF_00097">
    <property type="entry name" value="TMP_synthase"/>
    <property type="match status" value="1"/>
</dbReference>
<dbReference type="InterPro" id="IPR036206">
    <property type="entry name" value="ThiamineP_synth_sf"/>
</dbReference>
<dbReference type="EC" id="2.5.1.3" evidence="9"/>
<evidence type="ECO:0000256" key="11">
    <source>
        <dbReference type="RuleBase" id="RU004253"/>
    </source>
</evidence>
<evidence type="ECO:0000256" key="5">
    <source>
        <dbReference type="ARBA" id="ARBA00022977"/>
    </source>
</evidence>
<dbReference type="NCBIfam" id="NF000734">
    <property type="entry name" value="PRK00043.1-5"/>
    <property type="match status" value="1"/>
</dbReference>
<dbReference type="RefSeq" id="WP_161675703.1">
    <property type="nucleotide sequence ID" value="NZ_JAABLP010000002.1"/>
</dbReference>
<comment type="similarity">
    <text evidence="9 10">Belongs to the thiamine-phosphate synthase family.</text>
</comment>
<feature type="binding site" evidence="9">
    <location>
        <begin position="176"/>
        <end position="177"/>
    </location>
    <ligand>
        <name>2-[(2R,5Z)-2-carboxy-4-methylthiazol-5(2H)-ylidene]ethyl phosphate</name>
        <dbReference type="ChEBI" id="CHEBI:62899"/>
    </ligand>
</feature>
<feature type="binding site" evidence="9">
    <location>
        <position position="60"/>
    </location>
    <ligand>
        <name>4-amino-2-methyl-5-(diphosphooxymethyl)pyrimidine</name>
        <dbReference type="ChEBI" id="CHEBI:57841"/>
    </ligand>
</feature>
<gene>
    <name evidence="9" type="primary">thiE</name>
    <name evidence="12" type="ORF">GWI72_03770</name>
</gene>
<dbReference type="Proteomes" id="UP000586722">
    <property type="component" value="Unassembled WGS sequence"/>
</dbReference>
<protein>
    <recommendedName>
        <fullName evidence="9">Thiamine-phosphate synthase</fullName>
        <shortName evidence="9">TP synthase</shortName>
        <shortName evidence="9">TPS</shortName>
        <ecNumber evidence="9">2.5.1.3</ecNumber>
    </recommendedName>
    <alternativeName>
        <fullName evidence="9">Thiamine-phosphate pyrophosphorylase</fullName>
        <shortName evidence="9">TMP pyrophosphorylase</shortName>
        <shortName evidence="9">TMP-PPase</shortName>
    </alternativeName>
</protein>
<evidence type="ECO:0000256" key="8">
    <source>
        <dbReference type="ARBA" id="ARBA00047883"/>
    </source>
</evidence>
<dbReference type="InterPro" id="IPR013785">
    <property type="entry name" value="Aldolase_TIM"/>
</dbReference>
<keyword evidence="2 9" id="KW-0808">Transferase</keyword>
<comment type="caution">
    <text evidence="9">Lacks conserved residue(s) required for the propagation of feature annotation.</text>
</comment>
<evidence type="ECO:0000256" key="2">
    <source>
        <dbReference type="ARBA" id="ARBA00022679"/>
    </source>
</evidence>
<organism evidence="12 13">
    <name type="scientific">Pannonibacter tanglangensis</name>
    <dbReference type="NCBI Taxonomy" id="2750084"/>
    <lineage>
        <taxon>Bacteria</taxon>
        <taxon>Pseudomonadati</taxon>
        <taxon>Pseudomonadota</taxon>
        <taxon>Alphaproteobacteria</taxon>
        <taxon>Hyphomicrobiales</taxon>
        <taxon>Stappiaceae</taxon>
        <taxon>Pannonibacter</taxon>
    </lineage>
</organism>
<dbReference type="InterPro" id="IPR022998">
    <property type="entry name" value="ThiamineP_synth_TenI"/>
</dbReference>
<reference evidence="12 13" key="1">
    <citation type="submission" date="2020-01" db="EMBL/GenBank/DDBJ databases">
        <authorList>
            <person name="Peng S.Y."/>
            <person name="Li J."/>
            <person name="Wang M."/>
            <person name="Wang L."/>
            <person name="Wang C.Q."/>
            <person name="Wang J.R."/>
        </authorList>
    </citation>
    <scope>NUCLEOTIDE SEQUENCE [LARGE SCALE GENOMIC DNA]</scope>
    <source>
        <strain evidence="12 13">XCT-53</strain>
    </source>
</reference>
<dbReference type="NCBIfam" id="TIGR00693">
    <property type="entry name" value="thiE"/>
    <property type="match status" value="1"/>
</dbReference>
<keyword evidence="13" id="KW-1185">Reference proteome</keyword>
<evidence type="ECO:0000256" key="9">
    <source>
        <dbReference type="HAMAP-Rule" id="MF_00097"/>
    </source>
</evidence>
<evidence type="ECO:0000256" key="7">
    <source>
        <dbReference type="ARBA" id="ARBA00047851"/>
    </source>
</evidence>
<evidence type="ECO:0000256" key="4">
    <source>
        <dbReference type="ARBA" id="ARBA00022842"/>
    </source>
</evidence>
<evidence type="ECO:0000313" key="13">
    <source>
        <dbReference type="Proteomes" id="UP000586722"/>
    </source>
</evidence>
<name>A0A7X5F229_9HYPH</name>
<comment type="catalytic activity">
    <reaction evidence="7 9 10">
        <text>2-(2-carboxy-4-methylthiazol-5-yl)ethyl phosphate + 4-amino-2-methyl-5-(diphosphooxymethyl)pyrimidine + 2 H(+) = thiamine phosphate + CO2 + diphosphate</text>
        <dbReference type="Rhea" id="RHEA:47848"/>
        <dbReference type="ChEBI" id="CHEBI:15378"/>
        <dbReference type="ChEBI" id="CHEBI:16526"/>
        <dbReference type="ChEBI" id="CHEBI:33019"/>
        <dbReference type="ChEBI" id="CHEBI:37575"/>
        <dbReference type="ChEBI" id="CHEBI:57841"/>
        <dbReference type="ChEBI" id="CHEBI:62890"/>
        <dbReference type="EC" id="2.5.1.3"/>
    </reaction>
</comment>
<dbReference type="InterPro" id="IPR034291">
    <property type="entry name" value="TMP_synthase"/>
</dbReference>
<comment type="function">
    <text evidence="9">Condenses 4-methyl-5-(beta-hydroxyethyl)thiazole monophosphate (THZ-P) and 2-methyl-4-amino-5-hydroxymethyl pyrimidine pyrophosphate (HMP-PP) to form thiamine monophosphate (TMP).</text>
</comment>
<comment type="catalytic activity">
    <reaction evidence="6 9 10">
        <text>4-methyl-5-(2-phosphooxyethyl)-thiazole + 4-amino-2-methyl-5-(diphosphooxymethyl)pyrimidine + H(+) = thiamine phosphate + diphosphate</text>
        <dbReference type="Rhea" id="RHEA:22328"/>
        <dbReference type="ChEBI" id="CHEBI:15378"/>
        <dbReference type="ChEBI" id="CHEBI:33019"/>
        <dbReference type="ChEBI" id="CHEBI:37575"/>
        <dbReference type="ChEBI" id="CHEBI:57841"/>
        <dbReference type="ChEBI" id="CHEBI:58296"/>
        <dbReference type="EC" id="2.5.1.3"/>
    </reaction>
</comment>
<comment type="pathway">
    <text evidence="1 9 11">Cofactor biosynthesis; thiamine diphosphate biosynthesis; thiamine phosphate from 4-amino-2-methyl-5-diphosphomethylpyrimidine and 4-methyl-5-(2-phosphoethyl)-thiazole: step 1/1.</text>
</comment>
<dbReference type="Gene3D" id="3.20.20.70">
    <property type="entry name" value="Aldolase class I"/>
    <property type="match status" value="1"/>
</dbReference>
<dbReference type="GO" id="GO:0009229">
    <property type="term" value="P:thiamine diphosphate biosynthetic process"/>
    <property type="evidence" value="ECO:0007669"/>
    <property type="project" value="UniProtKB-UniRule"/>
</dbReference>
<evidence type="ECO:0000256" key="1">
    <source>
        <dbReference type="ARBA" id="ARBA00005165"/>
    </source>
</evidence>
<feature type="binding site" evidence="9">
    <location>
        <position position="128"/>
    </location>
    <ligand>
        <name>4-amino-2-methyl-5-(diphosphooxymethyl)pyrimidine</name>
        <dbReference type="ChEBI" id="CHEBI:57841"/>
    </ligand>
</feature>
<keyword evidence="5 9" id="KW-0784">Thiamine biosynthesis</keyword>
<comment type="cofactor">
    <cofactor evidence="9">
        <name>Mg(2+)</name>
        <dbReference type="ChEBI" id="CHEBI:18420"/>
    </cofactor>
    <text evidence="9">Binds 1 Mg(2+) ion per subunit.</text>
</comment>
<evidence type="ECO:0000313" key="12">
    <source>
        <dbReference type="EMBL" id="NBN77380.1"/>
    </source>
</evidence>
<dbReference type="GO" id="GO:0009228">
    <property type="term" value="P:thiamine biosynthetic process"/>
    <property type="evidence" value="ECO:0007669"/>
    <property type="project" value="UniProtKB-KW"/>
</dbReference>
<dbReference type="PANTHER" id="PTHR20857">
    <property type="entry name" value="THIAMINE-PHOSPHATE PYROPHOSPHORYLASE"/>
    <property type="match status" value="1"/>
</dbReference>
<dbReference type="SUPFAM" id="SSF51391">
    <property type="entry name" value="Thiamin phosphate synthase"/>
    <property type="match status" value="1"/>
</dbReference>
<feature type="binding site" evidence="9">
    <location>
        <position position="156"/>
    </location>
    <ligand>
        <name>2-[(2R,5Z)-2-carboxy-4-methylthiazol-5(2H)-ylidene]ethyl phosphate</name>
        <dbReference type="ChEBI" id="CHEBI:62899"/>
    </ligand>
</feature>
<evidence type="ECO:0000256" key="10">
    <source>
        <dbReference type="RuleBase" id="RU003826"/>
    </source>
</evidence>
<feature type="binding site" evidence="9">
    <location>
        <position position="99"/>
    </location>
    <ligand>
        <name>4-amino-2-methyl-5-(diphosphooxymethyl)pyrimidine</name>
        <dbReference type="ChEBI" id="CHEBI:57841"/>
    </ligand>
</feature>
<feature type="binding site" evidence="9">
    <location>
        <position position="80"/>
    </location>
    <ligand>
        <name>Mg(2+)</name>
        <dbReference type="ChEBI" id="CHEBI:18420"/>
    </ligand>
</feature>
<dbReference type="Pfam" id="PF02581">
    <property type="entry name" value="TMP-TENI"/>
    <property type="match status" value="1"/>
</dbReference>
<feature type="binding site" evidence="9">
    <location>
        <begin position="28"/>
        <end position="32"/>
    </location>
    <ligand>
        <name>4-amino-2-methyl-5-(diphosphooxymethyl)pyrimidine</name>
        <dbReference type="ChEBI" id="CHEBI:57841"/>
    </ligand>
</feature>
<proteinExistence type="inferred from homology"/>
<evidence type="ECO:0000256" key="3">
    <source>
        <dbReference type="ARBA" id="ARBA00022723"/>
    </source>
</evidence>
<dbReference type="AlphaFoldDB" id="A0A7X5F229"/>
<evidence type="ECO:0000256" key="6">
    <source>
        <dbReference type="ARBA" id="ARBA00047334"/>
    </source>
</evidence>
<comment type="caution">
    <text evidence="12">The sequence shown here is derived from an EMBL/GenBank/DDBJ whole genome shotgun (WGS) entry which is preliminary data.</text>
</comment>
<dbReference type="GO" id="GO:0000287">
    <property type="term" value="F:magnesium ion binding"/>
    <property type="evidence" value="ECO:0007669"/>
    <property type="project" value="UniProtKB-UniRule"/>
</dbReference>
<dbReference type="EMBL" id="JAABLQ010000001">
    <property type="protein sequence ID" value="NBN77380.1"/>
    <property type="molecule type" value="Genomic_DNA"/>
</dbReference>
<dbReference type="CDD" id="cd00564">
    <property type="entry name" value="TMP_TenI"/>
    <property type="match status" value="1"/>
</dbReference>
<accession>A0A7X5F229</accession>
<dbReference type="GO" id="GO:0004789">
    <property type="term" value="F:thiamine-phosphate diphosphorylase activity"/>
    <property type="evidence" value="ECO:0007669"/>
    <property type="project" value="UniProtKB-UniRule"/>
</dbReference>
<dbReference type="PANTHER" id="PTHR20857:SF15">
    <property type="entry name" value="THIAMINE-PHOSPHATE SYNTHASE"/>
    <property type="match status" value="1"/>
</dbReference>
<sequence length="202" mass="22262">MTLDRFYLIVNSTDWIERLLPVGLKLVQLRVKDQDEATVLSQIREASRLCNAAGATLIVNDHWEAALTAGADWVHLGQEDLDTADVGALRRAGIRLGLSTHTPEELDRALQHAPDYVALGPIFEARGKKVDYPTQGLGRIGEWRRRVTCPLVAIGGLTLESAASVYAAGADSVCVITDVLNHPDPEARCRDWLAARETWRRS</sequence>
<dbReference type="GO" id="GO:0005737">
    <property type="term" value="C:cytoplasm"/>
    <property type="evidence" value="ECO:0007669"/>
    <property type="project" value="TreeGrafter"/>
</dbReference>
<keyword evidence="3 9" id="KW-0479">Metal-binding</keyword>
<dbReference type="UniPathway" id="UPA00060">
    <property type="reaction ID" value="UER00141"/>
</dbReference>